<evidence type="ECO:0000313" key="5">
    <source>
        <dbReference type="Proteomes" id="UP001327560"/>
    </source>
</evidence>
<evidence type="ECO:0000256" key="1">
    <source>
        <dbReference type="ARBA" id="ARBA00010884"/>
    </source>
</evidence>
<dbReference type="Gene3D" id="3.40.50.1820">
    <property type="entry name" value="alpha/beta hydrolase"/>
    <property type="match status" value="1"/>
</dbReference>
<evidence type="ECO:0000259" key="3">
    <source>
        <dbReference type="Pfam" id="PF00561"/>
    </source>
</evidence>
<feature type="domain" description="AB hydrolase-1" evidence="3">
    <location>
        <begin position="156"/>
        <end position="397"/>
    </location>
</feature>
<dbReference type="SUPFAM" id="SSF53474">
    <property type="entry name" value="alpha/beta-Hydrolases"/>
    <property type="match status" value="1"/>
</dbReference>
<dbReference type="GO" id="GO:0047372">
    <property type="term" value="F:monoacylglycerol lipase activity"/>
    <property type="evidence" value="ECO:0007669"/>
    <property type="project" value="TreeGrafter"/>
</dbReference>
<dbReference type="FunFam" id="3.40.50.1820:FF:000071">
    <property type="entry name" value="Embryogenesis-associated protein EMB8"/>
    <property type="match status" value="1"/>
</dbReference>
<keyword evidence="2" id="KW-1133">Transmembrane helix</keyword>
<dbReference type="AlphaFoldDB" id="A0AAQ3JQV8"/>
<feature type="transmembrane region" description="Helical" evidence="2">
    <location>
        <begin position="24"/>
        <end position="46"/>
    </location>
</feature>
<accession>A0AAQ3JQV8</accession>
<dbReference type="PANTHER" id="PTHR10794">
    <property type="entry name" value="ABHYDROLASE DOMAIN-CONTAINING PROTEIN"/>
    <property type="match status" value="1"/>
</dbReference>
<keyword evidence="5" id="KW-1185">Reference proteome</keyword>
<comment type="similarity">
    <text evidence="1">Belongs to the AB hydrolase superfamily. AB hydrolase 4 family.</text>
</comment>
<evidence type="ECO:0000256" key="2">
    <source>
        <dbReference type="SAM" id="Phobius"/>
    </source>
</evidence>
<dbReference type="GO" id="GO:0034338">
    <property type="term" value="F:short-chain carboxylesterase activity"/>
    <property type="evidence" value="ECO:0007669"/>
    <property type="project" value="TreeGrafter"/>
</dbReference>
<dbReference type="PANTHER" id="PTHR10794:SF63">
    <property type="entry name" value="ALPHA_BETA HYDROLASE 1, ISOFORM A"/>
    <property type="match status" value="1"/>
</dbReference>
<keyword evidence="2" id="KW-0472">Membrane</keyword>
<proteinExistence type="inferred from homology"/>
<keyword evidence="2" id="KW-0812">Transmembrane</keyword>
<dbReference type="InterPro" id="IPR050960">
    <property type="entry name" value="AB_hydrolase_4_sf"/>
</dbReference>
<sequence length="581" mass="64627">MAFSFVACADEASAARLLLQAAAMVPMAHYLAAALLVLVVFLYNFLEIHLLRDLLRGFRGDPVALTFNPKSEIYEGLISKCRILHGRYLVTPWLASPHLQTVFLNFFGRPPSVVYRRQLFSVHDGGTVALDWLFASEVARQSSDTDSTISKDDTTPIVVVVPGLTSDSFSPYIKHTTYSMAKHGWNVVVSNHRGLGGISITSDCMYNAGWTEDLREVVNYLHHEYPKAPLFAVGTSIGANILVKYLGEEGENTPIAGAASICSPWDLVVGDRFISRKLVQRLYDKALAFGLKGYAQLHQPVLTRLANWEGIRKSRSVRDFDNHATCIVGKFETVDTYYRCCSSASFIANIVVPLLCISALDDPVCTREAIPWDECRANKNVVLATTRHGGHLAYFKGLTAHSLWWIGAVGEYLSVLYSSPFMHGQKKTPEQTLHHLLESDIDKGPYLNIKEDGMVAAMSSEGAEHMTKVDLHGDGLCPNTKSEDAVMLPDQKLQGTENEMKDDVTAHSLDMENSENYAEVIHNVTAPVKRSIKQLARRYDISIWLLAYIAIVTSWPLLGSALSVVFRKKLRGFLPASWFRR</sequence>
<protein>
    <submittedName>
        <fullName evidence="4">Embryogenesis-associated protein EMB8 isoform X2</fullName>
    </submittedName>
</protein>
<dbReference type="InterPro" id="IPR029058">
    <property type="entry name" value="AB_hydrolase_fold"/>
</dbReference>
<evidence type="ECO:0000313" key="4">
    <source>
        <dbReference type="EMBL" id="WOK94563.1"/>
    </source>
</evidence>
<feature type="transmembrane region" description="Helical" evidence="2">
    <location>
        <begin position="543"/>
        <end position="566"/>
    </location>
</feature>
<dbReference type="Proteomes" id="UP001327560">
    <property type="component" value="Chromosome 1"/>
</dbReference>
<name>A0AAQ3JQV8_9LILI</name>
<organism evidence="4 5">
    <name type="scientific">Canna indica</name>
    <name type="common">Indian-shot</name>
    <dbReference type="NCBI Taxonomy" id="4628"/>
    <lineage>
        <taxon>Eukaryota</taxon>
        <taxon>Viridiplantae</taxon>
        <taxon>Streptophyta</taxon>
        <taxon>Embryophyta</taxon>
        <taxon>Tracheophyta</taxon>
        <taxon>Spermatophyta</taxon>
        <taxon>Magnoliopsida</taxon>
        <taxon>Liliopsida</taxon>
        <taxon>Zingiberales</taxon>
        <taxon>Cannaceae</taxon>
        <taxon>Canna</taxon>
    </lineage>
</organism>
<gene>
    <name evidence="4" type="ORF">Cni_G03267</name>
</gene>
<dbReference type="Pfam" id="PF00561">
    <property type="entry name" value="Abhydrolase_1"/>
    <property type="match status" value="1"/>
</dbReference>
<reference evidence="4 5" key="1">
    <citation type="submission" date="2023-10" db="EMBL/GenBank/DDBJ databases">
        <title>Chromosome-scale genome assembly provides insights into flower coloration mechanisms of Canna indica.</title>
        <authorList>
            <person name="Li C."/>
        </authorList>
    </citation>
    <scope>NUCLEOTIDE SEQUENCE [LARGE SCALE GENOMIC DNA]</scope>
    <source>
        <tissue evidence="4">Flower</tissue>
    </source>
</reference>
<dbReference type="EMBL" id="CP136890">
    <property type="protein sequence ID" value="WOK94563.1"/>
    <property type="molecule type" value="Genomic_DNA"/>
</dbReference>
<dbReference type="InterPro" id="IPR000073">
    <property type="entry name" value="AB_hydrolase_1"/>
</dbReference>